<proteinExistence type="predicted"/>
<dbReference type="Proteomes" id="UP001364695">
    <property type="component" value="Unassembled WGS sequence"/>
</dbReference>
<dbReference type="EMBL" id="JAWDIE010000008">
    <property type="protein sequence ID" value="MEJ7138052.1"/>
    <property type="molecule type" value="Genomic_DNA"/>
</dbReference>
<organism evidence="1 2">
    <name type="scientific">Amphibiibacter pelophylacis</name>
    <dbReference type="NCBI Taxonomy" id="1799477"/>
    <lineage>
        <taxon>Bacteria</taxon>
        <taxon>Pseudomonadati</taxon>
        <taxon>Pseudomonadota</taxon>
        <taxon>Betaproteobacteria</taxon>
        <taxon>Burkholderiales</taxon>
        <taxon>Sphaerotilaceae</taxon>
        <taxon>Amphibiibacter</taxon>
    </lineage>
</organism>
<sequence>MRRTFLKSMLLGGVGASPLAAALLGAQSVQAAETLKFMVPSNPGGGWDTTARALGKSLQEAGLYSAVTYENKGGASGTLGLAQFLNASKGDPNALMMMGAVMLGGIISSRSPFSVTQATPVARLTSEYNVFVVPAESPIKSMKDLVDQLRKDPGSVKWGGGIKGSTEHVAAAMIARFLGLGADKINYIPFKGGGEATAAILGNNVTVGGSGYSEFQQYIESGKMRAIGITADKRQPGINVPTLKEQGVDVVIGNWRGVYAAPGVTPAQREALTQAVIKATQTPSWKEALQKNSWTPALLTGKAFDDFVTQDFASLRAIMVKSGMLG</sequence>
<gene>
    <name evidence="1" type="ORF">RV045_06360</name>
</gene>
<reference evidence="1" key="1">
    <citation type="submission" date="2023-10" db="EMBL/GenBank/DDBJ databases">
        <title>Amphibacter perezi, gen. nov., sp. nov. a novel taxa of the family Comamonadaceae, class Betaproteobacteria isolated from the skin microbiota of Pelophylax perezi from different populations.</title>
        <authorList>
            <person name="Costa S."/>
            <person name="Proenca D.N."/>
            <person name="Lopes I."/>
            <person name="Morais P.V."/>
        </authorList>
    </citation>
    <scope>NUCLEOTIDE SEQUENCE</scope>
    <source>
        <strain evidence="1">SL12-8</strain>
    </source>
</reference>
<protein>
    <submittedName>
        <fullName evidence="1">Tripartite tricarboxylate transporter substrate binding protein</fullName>
    </submittedName>
</protein>
<evidence type="ECO:0000313" key="2">
    <source>
        <dbReference type="Proteomes" id="UP001364695"/>
    </source>
</evidence>
<keyword evidence="2" id="KW-1185">Reference proteome</keyword>
<comment type="caution">
    <text evidence="1">The sequence shown here is derived from an EMBL/GenBank/DDBJ whole genome shotgun (WGS) entry which is preliminary data.</text>
</comment>
<name>A0ACC6P1F7_9BURK</name>
<accession>A0ACC6P1F7</accession>
<evidence type="ECO:0000313" key="1">
    <source>
        <dbReference type="EMBL" id="MEJ7138052.1"/>
    </source>
</evidence>